<dbReference type="GO" id="GO:0005198">
    <property type="term" value="F:structural molecule activity"/>
    <property type="evidence" value="ECO:0007669"/>
    <property type="project" value="InterPro"/>
</dbReference>
<keyword evidence="5" id="KW-0946">Virion</keyword>
<evidence type="ECO:0000259" key="8">
    <source>
        <dbReference type="Pfam" id="PF00729"/>
    </source>
</evidence>
<accession>A0A6G7PSL2</accession>
<evidence type="ECO:0000256" key="6">
    <source>
        <dbReference type="ARBA" id="ARBA00023060"/>
    </source>
</evidence>
<evidence type="ECO:0000256" key="7">
    <source>
        <dbReference type="SAM" id="MobiDB-lite"/>
    </source>
</evidence>
<sequence>MARRNKNTGGTMISADVNLSRGGGGVNARRKQPRRRRSRVRTVNNPNPSWGRSLPAAYASHVRPRFNVQRRGDSVIVNGCDLVYSIPNVVATDEQPIFTVIPSNPAYWLGTRIGQLAPAYMNYRPLSVVFSYIPQVAVTQAGTVFMGTLWNGAPGGQDIQQTLVTSNGGCLTQCYVPADTRIKLGANLQQNLFTISGEINPDTSPFIFLAGVAGASVTPGYFYVTYSYEFKNPIGMSWVYNRQYLDDVDDLSEYSTSSNASIVLSSSLNGYGPGTVLDLEAGGGVFYHGSSVNISTGVNGYLFTNSQEATTQYRLMTMSSDLALSNVVVAVVYKGVRYPINSFTSVTGAQPESHAYFAKSSRGGESWRFFPASFTGEGQAWINPTFPEITEEDIDQEITFINNSGQILGIAGYNDPASFALGQIPL</sequence>
<dbReference type="SUPFAM" id="SSF88633">
    <property type="entry name" value="Positive stranded ssRNA viruses"/>
    <property type="match status" value="1"/>
</dbReference>
<feature type="compositionally biased region" description="Basic residues" evidence="7">
    <location>
        <begin position="28"/>
        <end position="40"/>
    </location>
</feature>
<evidence type="ECO:0000256" key="1">
    <source>
        <dbReference type="ARBA" id="ARBA00004328"/>
    </source>
</evidence>
<dbReference type="InterPro" id="IPR029053">
    <property type="entry name" value="Viral_coat"/>
</dbReference>
<evidence type="ECO:0000256" key="3">
    <source>
        <dbReference type="ARBA" id="ARBA00018091"/>
    </source>
</evidence>
<comment type="similarity">
    <text evidence="2">Belongs to the icosahedral plant coat protein family.</text>
</comment>
<organism evidence="9">
    <name type="scientific">Pilk tombus-like virus</name>
    <dbReference type="NCBI Taxonomy" id="2716734"/>
    <lineage>
        <taxon>Viruses</taxon>
        <taxon>Riboviria</taxon>
        <taxon>Orthornavirae</taxon>
        <taxon>Kitrinoviricota</taxon>
        <taxon>Tolucaviricetes</taxon>
        <taxon>Tolivirales</taxon>
        <taxon>Tombusviridae</taxon>
    </lineage>
</organism>
<dbReference type="InterPro" id="IPR000937">
    <property type="entry name" value="Capsid_prot_S-dom_vir"/>
</dbReference>
<dbReference type="Gene3D" id="2.60.120.20">
    <property type="match status" value="1"/>
</dbReference>
<evidence type="ECO:0000313" key="9">
    <source>
        <dbReference type="EMBL" id="QIJ70130.1"/>
    </source>
</evidence>
<comment type="subcellular location">
    <subcellularLocation>
        <location evidence="1">Virion</location>
    </subcellularLocation>
</comment>
<evidence type="ECO:0000256" key="4">
    <source>
        <dbReference type="ARBA" id="ARBA00022561"/>
    </source>
</evidence>
<protein>
    <recommendedName>
        <fullName evidence="3">Capsid protein</fullName>
    </recommendedName>
</protein>
<reference evidence="9" key="1">
    <citation type="submission" date="2020-02" db="EMBL/GenBank/DDBJ databases">
        <title>Comparative analysis of RNA virome composition in rabbits and associated ectoparasites.</title>
        <authorList>
            <person name="Mahar J.E."/>
            <person name="Shi M."/>
            <person name="Hall R.N."/>
            <person name="Strive T."/>
            <person name="Holmes E.C."/>
        </authorList>
    </citation>
    <scope>NUCLEOTIDE SEQUENCE</scope>
    <source>
        <strain evidence="9">GudgCC_DN38521-5</strain>
    </source>
</reference>
<dbReference type="EMBL" id="MT129767">
    <property type="protein sequence ID" value="QIJ70130.1"/>
    <property type="molecule type" value="Genomic_RNA"/>
</dbReference>
<keyword evidence="6" id="KW-1142">T=3 icosahedral capsid protein</keyword>
<feature type="domain" description="Icosahedral viral capsid protein S" evidence="8">
    <location>
        <begin position="61"/>
        <end position="147"/>
    </location>
</feature>
<name>A0A6G7PSL2_9TOMB</name>
<dbReference type="Pfam" id="PF00729">
    <property type="entry name" value="Viral_coat"/>
    <property type="match status" value="1"/>
</dbReference>
<proteinExistence type="inferred from homology"/>
<feature type="region of interest" description="Disordered" evidence="7">
    <location>
        <begin position="1"/>
        <end position="47"/>
    </location>
</feature>
<keyword evidence="4" id="KW-0167">Capsid protein</keyword>
<evidence type="ECO:0000256" key="5">
    <source>
        <dbReference type="ARBA" id="ARBA00022844"/>
    </source>
</evidence>
<dbReference type="GO" id="GO:0039617">
    <property type="term" value="C:T=3 icosahedral viral capsid"/>
    <property type="evidence" value="ECO:0007669"/>
    <property type="project" value="UniProtKB-KW"/>
</dbReference>
<evidence type="ECO:0000256" key="2">
    <source>
        <dbReference type="ARBA" id="ARBA00007446"/>
    </source>
</evidence>